<evidence type="ECO:0000256" key="1">
    <source>
        <dbReference type="SAM" id="MobiDB-lite"/>
    </source>
</evidence>
<keyword evidence="3" id="KW-1185">Reference proteome</keyword>
<evidence type="ECO:0008006" key="4">
    <source>
        <dbReference type="Google" id="ProtNLM"/>
    </source>
</evidence>
<reference evidence="2" key="2">
    <citation type="submission" date="2022-01" db="EMBL/GenBank/DDBJ databases">
        <authorList>
            <person name="Yamashiro T."/>
            <person name="Shiraishi A."/>
            <person name="Satake H."/>
            <person name="Nakayama K."/>
        </authorList>
    </citation>
    <scope>NUCLEOTIDE SEQUENCE</scope>
</reference>
<feature type="region of interest" description="Disordered" evidence="1">
    <location>
        <begin position="163"/>
        <end position="191"/>
    </location>
</feature>
<evidence type="ECO:0000313" key="3">
    <source>
        <dbReference type="Proteomes" id="UP001151760"/>
    </source>
</evidence>
<dbReference type="Proteomes" id="UP001151760">
    <property type="component" value="Unassembled WGS sequence"/>
</dbReference>
<sequence length="257" mass="28358">MANLKFVDTHNLVAFLSKLAESEGFEQIVDFLNANPIRYSLTINPTIYISCIEQLWFTVKSKTVNGEVQLHALVDGKKIIITESTVRRDFQLEDAEGVDCQPSSTIFEQLTLMGSRRTKRKYTKIPRSSGPTNNVANEAVNEEMDDNLVRVVITATSLDAKQDRGNINKTQSKATPNKAGSLGTTSGGGPSCQETMGDTIAPTRFENVSKLSNDPLLARRNTLRSGEDRLKLEELMELCTTLQSKVLGLKTTKTTQA</sequence>
<gene>
    <name evidence="2" type="ORF">Tco_0654707</name>
</gene>
<comment type="caution">
    <text evidence="2">The sequence shown here is derived from an EMBL/GenBank/DDBJ whole genome shotgun (WGS) entry which is preliminary data.</text>
</comment>
<organism evidence="2 3">
    <name type="scientific">Tanacetum coccineum</name>
    <dbReference type="NCBI Taxonomy" id="301880"/>
    <lineage>
        <taxon>Eukaryota</taxon>
        <taxon>Viridiplantae</taxon>
        <taxon>Streptophyta</taxon>
        <taxon>Embryophyta</taxon>
        <taxon>Tracheophyta</taxon>
        <taxon>Spermatophyta</taxon>
        <taxon>Magnoliopsida</taxon>
        <taxon>eudicotyledons</taxon>
        <taxon>Gunneridae</taxon>
        <taxon>Pentapetalae</taxon>
        <taxon>asterids</taxon>
        <taxon>campanulids</taxon>
        <taxon>Asterales</taxon>
        <taxon>Asteraceae</taxon>
        <taxon>Asteroideae</taxon>
        <taxon>Anthemideae</taxon>
        <taxon>Anthemidinae</taxon>
        <taxon>Tanacetum</taxon>
    </lineage>
</organism>
<proteinExistence type="predicted"/>
<protein>
    <recommendedName>
        <fullName evidence="4">Xylulose kinase-1</fullName>
    </recommendedName>
</protein>
<accession>A0ABQ4X3Z2</accession>
<reference evidence="2" key="1">
    <citation type="journal article" date="2022" name="Int. J. Mol. Sci.">
        <title>Draft Genome of Tanacetum Coccineum: Genomic Comparison of Closely Related Tanacetum-Family Plants.</title>
        <authorList>
            <person name="Yamashiro T."/>
            <person name="Shiraishi A."/>
            <person name="Nakayama K."/>
            <person name="Satake H."/>
        </authorList>
    </citation>
    <scope>NUCLEOTIDE SEQUENCE</scope>
</reference>
<feature type="non-terminal residue" evidence="2">
    <location>
        <position position="257"/>
    </location>
</feature>
<evidence type="ECO:0000313" key="2">
    <source>
        <dbReference type="EMBL" id="GJS59923.1"/>
    </source>
</evidence>
<name>A0ABQ4X3Z2_9ASTR</name>
<dbReference type="EMBL" id="BQNB010009185">
    <property type="protein sequence ID" value="GJS59923.1"/>
    <property type="molecule type" value="Genomic_DNA"/>
</dbReference>